<keyword evidence="12" id="KW-0007">Acetylation</keyword>
<evidence type="ECO:0000256" key="9">
    <source>
        <dbReference type="ARBA" id="ARBA00022728"/>
    </source>
</evidence>
<feature type="compositionally biased region" description="Basic and acidic residues" evidence="22">
    <location>
        <begin position="55"/>
        <end position="70"/>
    </location>
</feature>
<evidence type="ECO:0000256" key="8">
    <source>
        <dbReference type="ARBA" id="ARBA00022664"/>
    </source>
</evidence>
<evidence type="ECO:0000256" key="17">
    <source>
        <dbReference type="ARBA" id="ARBA00023163"/>
    </source>
</evidence>
<proteinExistence type="inferred from homology"/>
<organism evidence="25 26">
    <name type="scientific">Clavelina lepadiformis</name>
    <name type="common">Light-bulb sea squirt</name>
    <name type="synonym">Ascidia lepadiformis</name>
    <dbReference type="NCBI Taxonomy" id="159417"/>
    <lineage>
        <taxon>Eukaryota</taxon>
        <taxon>Metazoa</taxon>
        <taxon>Chordata</taxon>
        <taxon>Tunicata</taxon>
        <taxon>Ascidiacea</taxon>
        <taxon>Aplousobranchia</taxon>
        <taxon>Clavelinidae</taxon>
        <taxon>Clavelina</taxon>
    </lineage>
</organism>
<evidence type="ECO:0000313" key="26">
    <source>
        <dbReference type="Proteomes" id="UP001642483"/>
    </source>
</evidence>
<reference evidence="25 26" key="1">
    <citation type="submission" date="2024-02" db="EMBL/GenBank/DDBJ databases">
        <authorList>
            <person name="Daric V."/>
            <person name="Darras S."/>
        </authorList>
    </citation>
    <scope>NUCLEOTIDE SEQUENCE [LARGE SCALE GENOMIC DNA]</scope>
</reference>
<keyword evidence="8" id="KW-0507">mRNA processing</keyword>
<feature type="domain" description="Pinin/SDK" evidence="24">
    <location>
        <begin position="1"/>
        <end position="140"/>
    </location>
</feature>
<dbReference type="InterPro" id="IPR006786">
    <property type="entry name" value="Pinin_SDK_MemA"/>
</dbReference>
<evidence type="ECO:0000256" key="1">
    <source>
        <dbReference type="ARBA" id="ARBA00004324"/>
    </source>
</evidence>
<evidence type="ECO:0000256" key="15">
    <source>
        <dbReference type="ARBA" id="ARBA00023125"/>
    </source>
</evidence>
<gene>
    <name evidence="25" type="ORF">CVLEPA_LOCUS27689</name>
</gene>
<protein>
    <recommendedName>
        <fullName evidence="4">Pinin</fullName>
    </recommendedName>
</protein>
<comment type="subunit">
    <text evidence="20">Found in a mRNA splicing-dependent exon junction complex (EJC). Found in a complex with SR proteins. Found in a mRNP complex with RNPS1. Component of the PSAP complex consisting of RNPS1, SAP18 and PNN. Interacts with PNISR, CTBP1, CTBP2, KRT8, KRT18, KRT19, PS1D/PNO40, PPIG, RNPS1, SFRS4 and SRRM2. Identified in the spliceosome C complex.</text>
</comment>
<keyword evidence="9" id="KW-0747">Spliceosome</keyword>
<evidence type="ECO:0000256" key="20">
    <source>
        <dbReference type="ARBA" id="ARBA00025916"/>
    </source>
</evidence>
<comment type="similarity">
    <text evidence="3">Belongs to the pinin family.</text>
</comment>
<evidence type="ECO:0000259" key="23">
    <source>
        <dbReference type="Pfam" id="PF04696"/>
    </source>
</evidence>
<keyword evidence="6" id="KW-1017">Isopeptide bond</keyword>
<name>A0ABP0GU21_CLALP</name>
<keyword evidence="16" id="KW-0010">Activator</keyword>
<keyword evidence="5" id="KW-0488">Methylation</keyword>
<evidence type="ECO:0000256" key="19">
    <source>
        <dbReference type="ARBA" id="ARBA00023242"/>
    </source>
</evidence>
<evidence type="ECO:0000256" key="5">
    <source>
        <dbReference type="ARBA" id="ARBA00022481"/>
    </source>
</evidence>
<evidence type="ECO:0000256" key="3">
    <source>
        <dbReference type="ARBA" id="ARBA00010386"/>
    </source>
</evidence>
<dbReference type="Pfam" id="PF04696">
    <property type="entry name" value="Pinin_SDK_memA"/>
    <property type="match status" value="1"/>
</dbReference>
<feature type="region of interest" description="Disordered" evidence="22">
    <location>
        <begin position="15"/>
        <end position="119"/>
    </location>
</feature>
<accession>A0ABP0GU21</accession>
<evidence type="ECO:0000256" key="11">
    <source>
        <dbReference type="ARBA" id="ARBA00022949"/>
    </source>
</evidence>
<keyword evidence="17" id="KW-0804">Transcription</keyword>
<dbReference type="InterPro" id="IPR006787">
    <property type="entry name" value="Pinin_SDK_N"/>
</dbReference>
<comment type="caution">
    <text evidence="25">The sequence shown here is derived from an EMBL/GenBank/DDBJ whole genome shotgun (WGS) entry which is preliminary data.</text>
</comment>
<evidence type="ECO:0000256" key="7">
    <source>
        <dbReference type="ARBA" id="ARBA00022553"/>
    </source>
</evidence>
<dbReference type="InterPro" id="IPR039853">
    <property type="entry name" value="Pinin"/>
</dbReference>
<keyword evidence="26" id="KW-1185">Reference proteome</keyword>
<evidence type="ECO:0000256" key="12">
    <source>
        <dbReference type="ARBA" id="ARBA00022990"/>
    </source>
</evidence>
<dbReference type="Pfam" id="PF04697">
    <property type="entry name" value="Pinin_SDK_N"/>
    <property type="match status" value="1"/>
</dbReference>
<evidence type="ECO:0000256" key="13">
    <source>
        <dbReference type="ARBA" id="ARBA00023015"/>
    </source>
</evidence>
<dbReference type="Proteomes" id="UP001642483">
    <property type="component" value="Unassembled WGS sequence"/>
</dbReference>
<keyword evidence="13" id="KW-0805">Transcription regulation</keyword>
<keyword evidence="7" id="KW-0597">Phosphoprotein</keyword>
<keyword evidence="14 21" id="KW-0175">Coiled coil</keyword>
<evidence type="ECO:0000256" key="18">
    <source>
        <dbReference type="ARBA" id="ARBA00023187"/>
    </source>
</evidence>
<evidence type="ECO:0000256" key="6">
    <source>
        <dbReference type="ARBA" id="ARBA00022499"/>
    </source>
</evidence>
<evidence type="ECO:0000256" key="14">
    <source>
        <dbReference type="ARBA" id="ARBA00023054"/>
    </source>
</evidence>
<evidence type="ECO:0000256" key="21">
    <source>
        <dbReference type="SAM" id="Coils"/>
    </source>
</evidence>
<keyword evidence="11" id="KW-0965">Cell junction</keyword>
<feature type="domain" description="Pinin/SDK/MemA protein" evidence="23">
    <location>
        <begin position="144"/>
        <end position="226"/>
    </location>
</feature>
<evidence type="ECO:0000259" key="24">
    <source>
        <dbReference type="Pfam" id="PF04697"/>
    </source>
</evidence>
<dbReference type="PANTHER" id="PTHR12707">
    <property type="entry name" value="PINN"/>
    <property type="match status" value="1"/>
</dbReference>
<keyword evidence="19" id="KW-0539">Nucleus</keyword>
<evidence type="ECO:0000256" key="10">
    <source>
        <dbReference type="ARBA" id="ARBA00022843"/>
    </source>
</evidence>
<evidence type="ECO:0000313" key="25">
    <source>
        <dbReference type="EMBL" id="CAK8694309.1"/>
    </source>
</evidence>
<keyword evidence="15" id="KW-0238">DNA-binding</keyword>
<feature type="coiled-coil region" evidence="21">
    <location>
        <begin position="174"/>
        <end position="204"/>
    </location>
</feature>
<comment type="subcellular location">
    <subcellularLocation>
        <location evidence="2">Cell junction</location>
        <location evidence="2">Desmosome</location>
    </subcellularLocation>
    <subcellularLocation>
        <location evidence="1">Nucleus speckle</location>
    </subcellularLocation>
</comment>
<evidence type="ECO:0000256" key="16">
    <source>
        <dbReference type="ARBA" id="ARBA00023159"/>
    </source>
</evidence>
<evidence type="ECO:0000256" key="22">
    <source>
        <dbReference type="SAM" id="MobiDB-lite"/>
    </source>
</evidence>
<keyword evidence="10" id="KW-0832">Ubl conjugation</keyword>
<keyword evidence="18" id="KW-0508">mRNA splicing</keyword>
<feature type="compositionally biased region" description="Basic and acidic residues" evidence="22">
    <location>
        <begin position="15"/>
        <end position="45"/>
    </location>
</feature>
<evidence type="ECO:0000256" key="2">
    <source>
        <dbReference type="ARBA" id="ARBA00004568"/>
    </source>
</evidence>
<dbReference type="PANTHER" id="PTHR12707:SF0">
    <property type="entry name" value="PININ"/>
    <property type="match status" value="1"/>
</dbReference>
<sequence length="242" mass="27300">MALAVSALKQQIEKAKESLKSVDDNIKKVTGRDPNEARPLPDRGRGRGGSNLGRRHYEDPKEIKEEEPAAKRTGGIFRRVGSAPSGDQGRRVLISRRHSQKQQQESENEDDEDDVVKPKVQSSVISTVKSVTKSEVISAQNVDEKGKARNRRMFGMLLGTLARFQSDESKADHFAKQEQRRTEIEQRLEEASAEERKKAAAERRGLYTERRSQQRKILLLEQKVALAGEVWNILLSAFIGIE</sequence>
<evidence type="ECO:0000256" key="4">
    <source>
        <dbReference type="ARBA" id="ARBA00020056"/>
    </source>
</evidence>
<dbReference type="EMBL" id="CAWYQH010000141">
    <property type="protein sequence ID" value="CAK8694309.1"/>
    <property type="molecule type" value="Genomic_DNA"/>
</dbReference>